<keyword evidence="2" id="KW-0479">Metal-binding</keyword>
<feature type="domain" description="Zinc finger C2H2 LYAR-type" evidence="9">
    <location>
        <begin position="32"/>
        <end position="58"/>
    </location>
</feature>
<keyword evidence="6" id="KW-0539">Nucleus</keyword>
<dbReference type="PANTHER" id="PTHR13100:SF10">
    <property type="entry name" value="CELL GROWTH-REGULATING NUCLEOLAR PROTEIN"/>
    <property type="match status" value="1"/>
</dbReference>
<evidence type="ECO:0000256" key="1">
    <source>
        <dbReference type="ARBA" id="ARBA00004123"/>
    </source>
</evidence>
<feature type="domain" description="Cell growth-regulating nucleolar protein-like winged helix" evidence="10">
    <location>
        <begin position="229"/>
        <end position="290"/>
    </location>
</feature>
<dbReference type="GO" id="GO:0005730">
    <property type="term" value="C:nucleolus"/>
    <property type="evidence" value="ECO:0007669"/>
    <property type="project" value="TreeGrafter"/>
</dbReference>
<dbReference type="EMBL" id="GANO01000640">
    <property type="protein sequence ID" value="JAB59231.1"/>
    <property type="molecule type" value="mRNA"/>
</dbReference>
<accession>U5END4</accession>
<dbReference type="PANTHER" id="PTHR13100">
    <property type="entry name" value="CELL GROWTH-REGULATING NUCLEOLAR PROTEIN LYAR"/>
    <property type="match status" value="1"/>
</dbReference>
<name>U5END4_9DIPT</name>
<feature type="region of interest" description="Disordered" evidence="8">
    <location>
        <begin position="149"/>
        <end position="216"/>
    </location>
</feature>
<organism evidence="11">
    <name type="scientific">Corethrella appendiculata</name>
    <dbReference type="NCBI Taxonomy" id="1370023"/>
    <lineage>
        <taxon>Eukaryota</taxon>
        <taxon>Metazoa</taxon>
        <taxon>Ecdysozoa</taxon>
        <taxon>Arthropoda</taxon>
        <taxon>Hexapoda</taxon>
        <taxon>Insecta</taxon>
        <taxon>Pterygota</taxon>
        <taxon>Neoptera</taxon>
        <taxon>Endopterygota</taxon>
        <taxon>Diptera</taxon>
        <taxon>Nematocera</taxon>
        <taxon>Culicoidea</taxon>
        <taxon>Chaoboridae</taxon>
        <taxon>Corethrella</taxon>
    </lineage>
</organism>
<feature type="compositionally biased region" description="Basic and acidic residues" evidence="8">
    <location>
        <begin position="200"/>
        <end position="210"/>
    </location>
</feature>
<evidence type="ECO:0000256" key="6">
    <source>
        <dbReference type="ARBA" id="ARBA00023242"/>
    </source>
</evidence>
<keyword evidence="4 7" id="KW-0863">Zinc-finger</keyword>
<comment type="subcellular location">
    <subcellularLocation>
        <location evidence="1">Nucleus</location>
    </subcellularLocation>
</comment>
<dbReference type="GO" id="GO:0000122">
    <property type="term" value="P:negative regulation of transcription by RNA polymerase II"/>
    <property type="evidence" value="ECO:0007669"/>
    <property type="project" value="TreeGrafter"/>
</dbReference>
<reference evidence="11" key="1">
    <citation type="journal article" date="2014" name="Insect Biochem. Mol. Biol.">
        <title>An insight into the sialome of the frog biting fly, Corethrella appendiculata.</title>
        <authorList>
            <person name="Ribeiro J.M.C."/>
            <person name="Chagas A.C."/>
            <person name="Pham V.M."/>
            <person name="Lounibos L.P."/>
            <person name="Calvo E."/>
        </authorList>
    </citation>
    <scope>NUCLEOTIDE SEQUENCE</scope>
    <source>
        <tissue evidence="11">Salivary glands</tissue>
    </source>
</reference>
<protein>
    <submittedName>
        <fullName evidence="11">Putative cell growth-regulating nucleolar protein</fullName>
    </submittedName>
</protein>
<evidence type="ECO:0000259" key="10">
    <source>
        <dbReference type="Pfam" id="PF25879"/>
    </source>
</evidence>
<evidence type="ECO:0000313" key="11">
    <source>
        <dbReference type="EMBL" id="JAB59231.1"/>
    </source>
</evidence>
<dbReference type="GO" id="GO:0006364">
    <property type="term" value="P:rRNA processing"/>
    <property type="evidence" value="ECO:0007669"/>
    <property type="project" value="TreeGrafter"/>
</dbReference>
<keyword evidence="3" id="KW-0677">Repeat</keyword>
<dbReference type="AlphaFoldDB" id="U5END4"/>
<keyword evidence="5" id="KW-0862">Zinc</keyword>
<evidence type="ECO:0000256" key="8">
    <source>
        <dbReference type="SAM" id="MobiDB-lite"/>
    </source>
</evidence>
<dbReference type="FunFam" id="3.30.1490.490:FF:000001">
    <property type="entry name" value="cell growth-regulating nucleolar protein-like"/>
    <property type="match status" value="1"/>
</dbReference>
<dbReference type="GO" id="GO:0003677">
    <property type="term" value="F:DNA binding"/>
    <property type="evidence" value="ECO:0007669"/>
    <property type="project" value="InterPro"/>
</dbReference>
<feature type="compositionally biased region" description="Polar residues" evidence="8">
    <location>
        <begin position="149"/>
        <end position="162"/>
    </location>
</feature>
<dbReference type="Pfam" id="PF25879">
    <property type="entry name" value="WHD_LYAR"/>
    <property type="match status" value="1"/>
</dbReference>
<sequence length="292" mass="33524">MVFFTCNNCGESLKKKFVEKHSQQKCRGGIFVTCVDCLKDFHDDYVGHTSCITEDEKYSAQGQYTPKANANKGAKKQEAWVEMIRTITKNKQNLSKGVRECFDVISKNDNIPRKQKGFLNFFSNSYKYIRKNDVEQAWSLLEEEVKNCRQQQVKPPQANGNGPSAEEKVEGKSNKKHKLEEEPETPVNGESKPKKKKKKSLEETNGECHDTNNLLETTDAAIEDENDSNKFNWTDTIKQILKAKSNHEMNLLKLKKKVFKKYKKCSGVTEIGNKIEKKFSKKITKLKLIVDN</sequence>
<dbReference type="InterPro" id="IPR014898">
    <property type="entry name" value="Znf_C2H2_LYAR"/>
</dbReference>
<dbReference type="InterPro" id="IPR058719">
    <property type="entry name" value="WHD_LYAR"/>
</dbReference>
<dbReference type="SUPFAM" id="SSF57667">
    <property type="entry name" value="beta-beta-alpha zinc fingers"/>
    <property type="match status" value="2"/>
</dbReference>
<dbReference type="InterPro" id="IPR036236">
    <property type="entry name" value="Znf_C2H2_sf"/>
</dbReference>
<dbReference type="GO" id="GO:0008270">
    <property type="term" value="F:zinc ion binding"/>
    <property type="evidence" value="ECO:0007669"/>
    <property type="project" value="UniProtKB-KW"/>
</dbReference>
<evidence type="ECO:0000256" key="3">
    <source>
        <dbReference type="ARBA" id="ARBA00022737"/>
    </source>
</evidence>
<evidence type="ECO:0000256" key="4">
    <source>
        <dbReference type="ARBA" id="ARBA00022771"/>
    </source>
</evidence>
<evidence type="ECO:0000256" key="5">
    <source>
        <dbReference type="ARBA" id="ARBA00022833"/>
    </source>
</evidence>
<evidence type="ECO:0000259" key="9">
    <source>
        <dbReference type="Pfam" id="PF08790"/>
    </source>
</evidence>
<evidence type="ECO:0000256" key="7">
    <source>
        <dbReference type="PROSITE-ProRule" id="PRU01145"/>
    </source>
</evidence>
<evidence type="ECO:0000256" key="2">
    <source>
        <dbReference type="ARBA" id="ARBA00022723"/>
    </source>
</evidence>
<proteinExistence type="evidence at transcript level"/>
<dbReference type="Gene3D" id="3.30.1490.490">
    <property type="match status" value="1"/>
</dbReference>
<dbReference type="Pfam" id="PF08790">
    <property type="entry name" value="zf-LYAR"/>
    <property type="match status" value="1"/>
</dbReference>
<feature type="non-terminal residue" evidence="11">
    <location>
        <position position="292"/>
    </location>
</feature>
<dbReference type="PROSITE" id="PS51804">
    <property type="entry name" value="ZF_C2HC_LYAR"/>
    <property type="match status" value="1"/>
</dbReference>
<dbReference type="InterPro" id="IPR039999">
    <property type="entry name" value="LYAR"/>
</dbReference>